<evidence type="ECO:0000313" key="2">
    <source>
        <dbReference type="EMBL" id="TPG49872.1"/>
    </source>
</evidence>
<gene>
    <name evidence="2" type="ORF">EAH89_20265</name>
</gene>
<dbReference type="AlphaFoldDB" id="A0A502FKT5"/>
<dbReference type="EMBL" id="RCZP01000026">
    <property type="protein sequence ID" value="TPG49872.1"/>
    <property type="molecule type" value="Genomic_DNA"/>
</dbReference>
<name>A0A502FKT5_9PROT</name>
<keyword evidence="3" id="KW-1185">Reference proteome</keyword>
<organism evidence="2 3">
    <name type="scientific">Muricoccus nepalensis</name>
    <dbReference type="NCBI Taxonomy" id="1854500"/>
    <lineage>
        <taxon>Bacteria</taxon>
        <taxon>Pseudomonadati</taxon>
        <taxon>Pseudomonadota</taxon>
        <taxon>Alphaproteobacteria</taxon>
        <taxon>Acetobacterales</taxon>
        <taxon>Roseomonadaceae</taxon>
        <taxon>Muricoccus</taxon>
    </lineage>
</organism>
<evidence type="ECO:0000313" key="3">
    <source>
        <dbReference type="Proteomes" id="UP000317078"/>
    </source>
</evidence>
<evidence type="ECO:0000256" key="1">
    <source>
        <dbReference type="SAM" id="MobiDB-lite"/>
    </source>
</evidence>
<sequence length="199" mass="20526">MITGSNPADSLLLAAAALVIAVVVLPRLRPATARKAPGGPQGARVQRLPPRPGRLHLVDLGGKLALFGEPASGRVLILVEGEDGQLLFRHRSLDALREAELLERSPPANGGRLARALGRVRPTGAGAGQVGVRLVFDAEPGVSAESLSLWLPAAERTQARQAIEALRPSRGTAPAGTSLPEARGAGRVVPLDGPARTGS</sequence>
<proteinExistence type="predicted"/>
<dbReference type="RefSeq" id="WP_140885561.1">
    <property type="nucleotide sequence ID" value="NZ_RCZP01000026.1"/>
</dbReference>
<comment type="caution">
    <text evidence="2">The sequence shown here is derived from an EMBL/GenBank/DDBJ whole genome shotgun (WGS) entry which is preliminary data.</text>
</comment>
<accession>A0A502FKT5</accession>
<dbReference type="Proteomes" id="UP000317078">
    <property type="component" value="Unassembled WGS sequence"/>
</dbReference>
<feature type="region of interest" description="Disordered" evidence="1">
    <location>
        <begin position="165"/>
        <end position="199"/>
    </location>
</feature>
<protein>
    <submittedName>
        <fullName evidence="2">Uncharacterized protein</fullName>
    </submittedName>
</protein>
<reference evidence="2 3" key="1">
    <citation type="journal article" date="2019" name="Environ. Microbiol.">
        <title>Species interactions and distinct microbial communities in high Arctic permafrost affected cryosols are associated with the CH4 and CO2 gas fluxes.</title>
        <authorList>
            <person name="Altshuler I."/>
            <person name="Hamel J."/>
            <person name="Turney S."/>
            <person name="Magnuson E."/>
            <person name="Levesque R."/>
            <person name="Greer C."/>
            <person name="Whyte L.G."/>
        </authorList>
    </citation>
    <scope>NUCLEOTIDE SEQUENCE [LARGE SCALE GENOMIC DNA]</scope>
    <source>
        <strain evidence="2 3">S9.3B</strain>
    </source>
</reference>